<dbReference type="CDD" id="cd04784">
    <property type="entry name" value="HTH_CadR-PbrR"/>
    <property type="match status" value="1"/>
</dbReference>
<dbReference type="InterPro" id="IPR011791">
    <property type="entry name" value="CadR-PbrR"/>
</dbReference>
<dbReference type="InterPro" id="IPR009061">
    <property type="entry name" value="DNA-bd_dom_put_sf"/>
</dbReference>
<evidence type="ECO:0000256" key="2">
    <source>
        <dbReference type="SAM" id="Coils"/>
    </source>
</evidence>
<reference evidence="5" key="1">
    <citation type="journal article" date="2019" name="Int. J. Syst. Evol. Microbiol.">
        <title>The Global Catalogue of Microorganisms (GCM) 10K type strain sequencing project: providing services to taxonomists for standard genome sequencing and annotation.</title>
        <authorList>
            <consortium name="The Broad Institute Genomics Platform"/>
            <consortium name="The Broad Institute Genome Sequencing Center for Infectious Disease"/>
            <person name="Wu L."/>
            <person name="Ma J."/>
        </authorList>
    </citation>
    <scope>NUCLEOTIDE SEQUENCE [LARGE SCALE GENOMIC DNA]</scope>
    <source>
        <strain evidence="5">CCUG 54939</strain>
    </source>
</reference>
<dbReference type="SMART" id="SM00422">
    <property type="entry name" value="HTH_MERR"/>
    <property type="match status" value="1"/>
</dbReference>
<dbReference type="PANTHER" id="PTHR30204:SF92">
    <property type="entry name" value="HTH-TYPE TRANSCRIPTIONAL REGULATOR ZNTR"/>
    <property type="match status" value="1"/>
</dbReference>
<feature type="domain" description="HTH merR-type" evidence="3">
    <location>
        <begin position="1"/>
        <end position="70"/>
    </location>
</feature>
<evidence type="ECO:0000256" key="1">
    <source>
        <dbReference type="ARBA" id="ARBA00023125"/>
    </source>
</evidence>
<evidence type="ECO:0000313" key="4">
    <source>
        <dbReference type="EMBL" id="MFC3913899.1"/>
    </source>
</evidence>
<dbReference type="Gene3D" id="1.10.1660.10">
    <property type="match status" value="1"/>
</dbReference>
<dbReference type="PROSITE" id="PS50937">
    <property type="entry name" value="HTH_MERR_2"/>
    <property type="match status" value="1"/>
</dbReference>
<dbReference type="RefSeq" id="WP_377152313.1">
    <property type="nucleotide sequence ID" value="NZ_JBHSAF010000014.1"/>
</dbReference>
<gene>
    <name evidence="4" type="primary">cadR</name>
    <name evidence="4" type="ORF">ACFOSS_10530</name>
</gene>
<name>A0ABV8CPH8_9GAMM</name>
<dbReference type="InterPro" id="IPR000551">
    <property type="entry name" value="MerR-type_HTH_dom"/>
</dbReference>
<sequence length="133" mass="15438">MKIGELARLAACPVETVRYYEREGLLPAPLRNEQNNYRDYGPLHLERLVFIRRCRSLDMTHEEIRTLLTARQQPDASCQSINALIDDHLTQVQTRIAELQALAQQLSELRHQCQSVQTMRDCGILKKLEQPRV</sequence>
<dbReference type="InterPro" id="IPR047057">
    <property type="entry name" value="MerR_fam"/>
</dbReference>
<dbReference type="Pfam" id="PF13411">
    <property type="entry name" value="MerR_1"/>
    <property type="match status" value="1"/>
</dbReference>
<dbReference type="SUPFAM" id="SSF46955">
    <property type="entry name" value="Putative DNA-binding domain"/>
    <property type="match status" value="1"/>
</dbReference>
<dbReference type="NCBIfam" id="TIGR02047">
    <property type="entry name" value="CadR-PbrR"/>
    <property type="match status" value="1"/>
</dbReference>
<proteinExistence type="predicted"/>
<keyword evidence="5" id="KW-1185">Reference proteome</keyword>
<dbReference type="Proteomes" id="UP001595692">
    <property type="component" value="Unassembled WGS sequence"/>
</dbReference>
<organism evidence="4 5">
    <name type="scientific">Pseudaeromonas sharmana</name>
    <dbReference type="NCBI Taxonomy" id="328412"/>
    <lineage>
        <taxon>Bacteria</taxon>
        <taxon>Pseudomonadati</taxon>
        <taxon>Pseudomonadota</taxon>
        <taxon>Gammaproteobacteria</taxon>
        <taxon>Aeromonadales</taxon>
        <taxon>Aeromonadaceae</taxon>
        <taxon>Pseudaeromonas</taxon>
    </lineage>
</organism>
<evidence type="ECO:0000259" key="3">
    <source>
        <dbReference type="PROSITE" id="PS50937"/>
    </source>
</evidence>
<dbReference type="PANTHER" id="PTHR30204">
    <property type="entry name" value="REDOX-CYCLING DRUG-SENSING TRANSCRIPTIONAL ACTIVATOR SOXR"/>
    <property type="match status" value="1"/>
</dbReference>
<evidence type="ECO:0000313" key="5">
    <source>
        <dbReference type="Proteomes" id="UP001595692"/>
    </source>
</evidence>
<keyword evidence="2" id="KW-0175">Coiled coil</keyword>
<protein>
    <submittedName>
        <fullName evidence="4">Cd(II)/Pb(II)-responsive transcriptional regulator</fullName>
    </submittedName>
</protein>
<dbReference type="EMBL" id="JBHSAF010000014">
    <property type="protein sequence ID" value="MFC3913899.1"/>
    <property type="molecule type" value="Genomic_DNA"/>
</dbReference>
<accession>A0ABV8CPH8</accession>
<comment type="caution">
    <text evidence="4">The sequence shown here is derived from an EMBL/GenBank/DDBJ whole genome shotgun (WGS) entry which is preliminary data.</text>
</comment>
<keyword evidence="1" id="KW-0238">DNA-binding</keyword>
<feature type="coiled-coil region" evidence="2">
    <location>
        <begin position="89"/>
        <end position="119"/>
    </location>
</feature>